<evidence type="ECO:0000313" key="2">
    <source>
        <dbReference type="Proteomes" id="UP001150581"/>
    </source>
</evidence>
<organism evidence="1 2">
    <name type="scientific">Kickxella alabastrina</name>
    <dbReference type="NCBI Taxonomy" id="61397"/>
    <lineage>
        <taxon>Eukaryota</taxon>
        <taxon>Fungi</taxon>
        <taxon>Fungi incertae sedis</taxon>
        <taxon>Zoopagomycota</taxon>
        <taxon>Kickxellomycotina</taxon>
        <taxon>Kickxellomycetes</taxon>
        <taxon>Kickxellales</taxon>
        <taxon>Kickxellaceae</taxon>
        <taxon>Kickxella</taxon>
    </lineage>
</organism>
<accession>A0ACC1IWL8</accession>
<comment type="caution">
    <text evidence="1">The sequence shown here is derived from an EMBL/GenBank/DDBJ whole genome shotgun (WGS) entry which is preliminary data.</text>
</comment>
<evidence type="ECO:0000313" key="1">
    <source>
        <dbReference type="EMBL" id="KAJ1902189.1"/>
    </source>
</evidence>
<gene>
    <name evidence="1" type="ORF">LPJ66_000184</name>
</gene>
<proteinExistence type="predicted"/>
<dbReference type="EMBL" id="JANBPG010000004">
    <property type="protein sequence ID" value="KAJ1902189.1"/>
    <property type="molecule type" value="Genomic_DNA"/>
</dbReference>
<keyword evidence="2" id="KW-1185">Reference proteome</keyword>
<protein>
    <submittedName>
        <fullName evidence="1">Uncharacterized protein</fullName>
    </submittedName>
</protein>
<name>A0ACC1IWL8_9FUNG</name>
<dbReference type="Proteomes" id="UP001150581">
    <property type="component" value="Unassembled WGS sequence"/>
</dbReference>
<sequence>MLHPMFDSGSDSNKLPNAIPQHLYEPNMLSAMSPLTTPQAASFGGSDMAGSFNSVHSDFSELTSPNGIMPGIIQGGSGNMDDTMGVGGLSNCSMYDAQTSGQPESQQNMSLNIPQTAPAGSIGFGYTGFSLPTHSNLSFSMPADNFGSYFRDSGGSLAAFPPSSSSSTGQNNFLQDPLMSAAAVAAASAATKMVLDERLEHPPHRRKRTLTNDSTDSLSNMPLLERASLETDNSIGQMIGCNNDERVYADLISSFSICQNNAAADLGGYAFLDNGFSLSSSMNIHQDVAGNNGPPHGLAGVDDGGIAPELTIYQQAGASTKKSNGCGYNQEKNVTTNI</sequence>
<reference evidence="1" key="1">
    <citation type="submission" date="2022-07" db="EMBL/GenBank/DDBJ databases">
        <title>Phylogenomic reconstructions and comparative analyses of Kickxellomycotina fungi.</title>
        <authorList>
            <person name="Reynolds N.K."/>
            <person name="Stajich J.E."/>
            <person name="Barry K."/>
            <person name="Grigoriev I.V."/>
            <person name="Crous P."/>
            <person name="Smith M.E."/>
        </authorList>
    </citation>
    <scope>NUCLEOTIDE SEQUENCE</scope>
    <source>
        <strain evidence="1">Benny 63K</strain>
    </source>
</reference>